<dbReference type="AlphaFoldDB" id="A0A845KXV7"/>
<proteinExistence type="predicted"/>
<dbReference type="GO" id="GO:0006508">
    <property type="term" value="P:proteolysis"/>
    <property type="evidence" value="ECO:0007669"/>
    <property type="project" value="InterPro"/>
</dbReference>
<keyword evidence="2" id="KW-1185">Reference proteome</keyword>
<dbReference type="Gene3D" id="3.20.20.140">
    <property type="entry name" value="Metal-dependent hydrolases"/>
    <property type="match status" value="1"/>
</dbReference>
<dbReference type="CDD" id="cd01301">
    <property type="entry name" value="rDP_like"/>
    <property type="match status" value="1"/>
</dbReference>
<dbReference type="InterPro" id="IPR032466">
    <property type="entry name" value="Metal_Hydrolase"/>
</dbReference>
<dbReference type="OrthoDB" id="9804920at2"/>
<reference evidence="1 2" key="1">
    <citation type="submission" date="2020-01" db="EMBL/GenBank/DDBJ databases">
        <title>Whole-genome sequence of Heliobacterium undosum DSM 13378.</title>
        <authorList>
            <person name="Kyndt J.A."/>
            <person name="Meyer T.E."/>
        </authorList>
    </citation>
    <scope>NUCLEOTIDE SEQUENCE [LARGE SCALE GENOMIC DNA]</scope>
    <source>
        <strain evidence="1 2">DSM 13378</strain>
    </source>
</reference>
<dbReference type="SUPFAM" id="SSF51556">
    <property type="entry name" value="Metallo-dependent hydrolases"/>
    <property type="match status" value="1"/>
</dbReference>
<dbReference type="PROSITE" id="PS51365">
    <property type="entry name" value="RENAL_DIPEPTIDASE_2"/>
    <property type="match status" value="1"/>
</dbReference>
<dbReference type="EMBL" id="WXEY01000002">
    <property type="protein sequence ID" value="MZP28527.1"/>
    <property type="molecule type" value="Genomic_DNA"/>
</dbReference>
<gene>
    <name evidence="1" type="ORF">GTO91_02155</name>
</gene>
<protein>
    <submittedName>
        <fullName evidence="1">Membrane dipeptidase</fullName>
    </submittedName>
</protein>
<evidence type="ECO:0000313" key="1">
    <source>
        <dbReference type="EMBL" id="MZP28527.1"/>
    </source>
</evidence>
<dbReference type="PANTHER" id="PTHR10443">
    <property type="entry name" value="MICROSOMAL DIPEPTIDASE"/>
    <property type="match status" value="1"/>
</dbReference>
<evidence type="ECO:0000313" key="2">
    <source>
        <dbReference type="Proteomes" id="UP000463470"/>
    </source>
</evidence>
<organism evidence="1 2">
    <name type="scientific">Heliomicrobium undosum</name>
    <dbReference type="NCBI Taxonomy" id="121734"/>
    <lineage>
        <taxon>Bacteria</taxon>
        <taxon>Bacillati</taxon>
        <taxon>Bacillota</taxon>
        <taxon>Clostridia</taxon>
        <taxon>Eubacteriales</taxon>
        <taxon>Heliobacteriaceae</taxon>
        <taxon>Heliomicrobium</taxon>
    </lineage>
</organism>
<dbReference type="Pfam" id="PF01244">
    <property type="entry name" value="Peptidase_M19"/>
    <property type="match status" value="1"/>
</dbReference>
<dbReference type="GO" id="GO:0070573">
    <property type="term" value="F:metallodipeptidase activity"/>
    <property type="evidence" value="ECO:0007669"/>
    <property type="project" value="InterPro"/>
</dbReference>
<dbReference type="PANTHER" id="PTHR10443:SF12">
    <property type="entry name" value="DIPEPTIDASE"/>
    <property type="match status" value="1"/>
</dbReference>
<accession>A0A845KXV7</accession>
<name>A0A845KXV7_9FIRM</name>
<sequence length="320" mass="34919">MFQAVDAHCDTLLKVRDDGFSFSDDGAAAVSAGSLRRGGVVLQFLAAYIGEAYKPYGSLRRTLELIEAYHRMVNGHRRFLFPLRWKEEMTQVGNRCGALLAIEGGEALAGSLALLDIFFRLGVRSIGLTWNQRNLLADGSWEEGSRGGLTRFGRQVVDRMEALGMVVDAAHIAPAGFWDLVALCRRPWLVSHTCCRSLQDHPRNIDDRQIAALAEKGGIMGITFYPEFLGESRGDVEGVADHIEQACQAGGGVEHVGIGSDFDGADRFAHGLEGACCLPRLWEALGRRGFLDDQIRAVAGGNLIRLLAQSLPERPGEIPE</sequence>
<dbReference type="RefSeq" id="WP_161254215.1">
    <property type="nucleotide sequence ID" value="NZ_WXEY01000002.1"/>
</dbReference>
<comment type="caution">
    <text evidence="1">The sequence shown here is derived from an EMBL/GenBank/DDBJ whole genome shotgun (WGS) entry which is preliminary data.</text>
</comment>
<dbReference type="Proteomes" id="UP000463470">
    <property type="component" value="Unassembled WGS sequence"/>
</dbReference>
<dbReference type="InterPro" id="IPR008257">
    <property type="entry name" value="Pept_M19"/>
</dbReference>